<feature type="region of interest" description="Disordered" evidence="1">
    <location>
        <begin position="46"/>
        <end position="107"/>
    </location>
</feature>
<proteinExistence type="predicted"/>
<name>A0AAV9X5N1_9PEZI</name>
<accession>A0AAV9X5N1</accession>
<feature type="region of interest" description="Disordered" evidence="1">
    <location>
        <begin position="120"/>
        <end position="258"/>
    </location>
</feature>
<evidence type="ECO:0000313" key="3">
    <source>
        <dbReference type="Proteomes" id="UP001365542"/>
    </source>
</evidence>
<keyword evidence="3" id="KW-1185">Reference proteome</keyword>
<dbReference type="AlphaFoldDB" id="A0AAV9X5N1"/>
<evidence type="ECO:0000256" key="1">
    <source>
        <dbReference type="SAM" id="MobiDB-lite"/>
    </source>
</evidence>
<feature type="compositionally biased region" description="Low complexity" evidence="1">
    <location>
        <begin position="46"/>
        <end position="60"/>
    </location>
</feature>
<organism evidence="2 3">
    <name type="scientific">Orbilia ellipsospora</name>
    <dbReference type="NCBI Taxonomy" id="2528407"/>
    <lineage>
        <taxon>Eukaryota</taxon>
        <taxon>Fungi</taxon>
        <taxon>Dikarya</taxon>
        <taxon>Ascomycota</taxon>
        <taxon>Pezizomycotina</taxon>
        <taxon>Orbiliomycetes</taxon>
        <taxon>Orbiliales</taxon>
        <taxon>Orbiliaceae</taxon>
        <taxon>Orbilia</taxon>
    </lineage>
</organism>
<reference evidence="2 3" key="1">
    <citation type="submission" date="2019-10" db="EMBL/GenBank/DDBJ databases">
        <authorList>
            <person name="Palmer J.M."/>
        </authorList>
    </citation>
    <scope>NUCLEOTIDE SEQUENCE [LARGE SCALE GENOMIC DNA]</scope>
    <source>
        <strain evidence="2 3">TWF694</strain>
    </source>
</reference>
<comment type="caution">
    <text evidence="2">The sequence shown here is derived from an EMBL/GenBank/DDBJ whole genome shotgun (WGS) entry which is preliminary data.</text>
</comment>
<dbReference type="Proteomes" id="UP001365542">
    <property type="component" value="Unassembled WGS sequence"/>
</dbReference>
<evidence type="ECO:0000313" key="2">
    <source>
        <dbReference type="EMBL" id="KAK6535639.1"/>
    </source>
</evidence>
<dbReference type="EMBL" id="JAVHJO010000010">
    <property type="protein sequence ID" value="KAK6535639.1"/>
    <property type="molecule type" value="Genomic_DNA"/>
</dbReference>
<sequence length="434" mass="47006">METLIQVVPGMPLEIASKRAMSLQEIKNQMSIVRYGDVITYKKPPISSPVSPTSSEQSSPCTIIAESPGDQTLEWSPSKPSPQTRPKNPHFSLSDLDGVIISDNYPNDVKGEIEKEIPQTALALSKSHPENPNQKRDNVKGTKLPRSAKPKRGHPISPHSALKQENAPQKSASKIPATTTPMIAPQSSNTSPTDGFGSSPGSGETSPIRRLLNNKASRLRTKSNLSKISCYEDPKPHLNFNFGSPPKSPVAQRLRDSKEEDAAATYELIDAYFQNRVSDGEKGFCAGDGESGGTDNDDDIPLSSPMQTPPVTIQESPRQYGNLGPSSLRFPMDEETQIQLASEQNLTGSLVDKYDGVSAQTAVPENSEHLLAELISQYVLRPQPGHGKTAGSTKIKVSESKDAFKPTILTLKIGRGGLVVNLECTGDEIFERVQ</sequence>
<feature type="compositionally biased region" description="Basic and acidic residues" evidence="1">
    <location>
        <begin position="127"/>
        <end position="140"/>
    </location>
</feature>
<feature type="compositionally biased region" description="Polar residues" evidence="1">
    <location>
        <begin position="166"/>
        <end position="193"/>
    </location>
</feature>
<gene>
    <name evidence="2" type="ORF">TWF694_002094</name>
</gene>
<protein>
    <submittedName>
        <fullName evidence="2">Uncharacterized protein</fullName>
    </submittedName>
</protein>